<feature type="region of interest" description="Disordered" evidence="11">
    <location>
        <begin position="222"/>
        <end position="250"/>
    </location>
</feature>
<feature type="compositionally biased region" description="Polar residues" evidence="11">
    <location>
        <begin position="227"/>
        <end position="250"/>
    </location>
</feature>
<keyword evidence="9 10" id="KW-0456">Lyase</keyword>
<accession>F0X1I0</accession>
<organism evidence="12">
    <name type="scientific">Albugo laibachii Nc14</name>
    <dbReference type="NCBI Taxonomy" id="890382"/>
    <lineage>
        <taxon>Eukaryota</taxon>
        <taxon>Sar</taxon>
        <taxon>Stramenopiles</taxon>
        <taxon>Oomycota</taxon>
        <taxon>Peronosporomycetes</taxon>
        <taxon>Albuginales</taxon>
        <taxon>Albuginaceae</taxon>
        <taxon>Albugo</taxon>
    </lineage>
</organism>
<dbReference type="AlphaFoldDB" id="F0X1I0"/>
<dbReference type="GO" id="GO:0004408">
    <property type="term" value="F:holocytochrome-c synthase activity"/>
    <property type="evidence" value="ECO:0007669"/>
    <property type="project" value="UniProtKB-EC"/>
</dbReference>
<comment type="subcellular location">
    <subcellularLocation>
        <location evidence="1 10">Mitochondrion inner membrane</location>
    </subcellularLocation>
</comment>
<evidence type="ECO:0000256" key="10">
    <source>
        <dbReference type="RuleBase" id="RU363130"/>
    </source>
</evidence>
<dbReference type="InterPro" id="IPR000511">
    <property type="entry name" value="Holocyt_c/c1_synthase"/>
</dbReference>
<dbReference type="PROSITE" id="PS00821">
    <property type="entry name" value="CYTO_HEME_LYASE_1"/>
    <property type="match status" value="1"/>
</dbReference>
<evidence type="ECO:0000256" key="8">
    <source>
        <dbReference type="ARBA" id="ARBA00023136"/>
    </source>
</evidence>
<gene>
    <name evidence="13" type="primary">AlNc14C721G12441</name>
    <name evidence="12" type="ORF">ALNC14_138100</name>
    <name evidence="13" type="ORF">ALNC14_139650</name>
</gene>
<evidence type="ECO:0000256" key="7">
    <source>
        <dbReference type="ARBA" id="ARBA00023128"/>
    </source>
</evidence>
<dbReference type="GO" id="GO:0046872">
    <property type="term" value="F:metal ion binding"/>
    <property type="evidence" value="ECO:0007669"/>
    <property type="project" value="UniProtKB-KW"/>
</dbReference>
<dbReference type="PANTHER" id="PTHR12743:SF0">
    <property type="entry name" value="HOLOCYTOCHROME C-TYPE SYNTHASE"/>
    <property type="match status" value="1"/>
</dbReference>
<comment type="catalytic activity">
    <reaction evidence="10">
        <text>holo-[cytochrome c] = apo-[cytochrome c] + heme b</text>
        <dbReference type="Rhea" id="RHEA:22648"/>
        <dbReference type="Rhea" id="RHEA-COMP:10725"/>
        <dbReference type="Rhea" id="RHEA-COMP:10726"/>
        <dbReference type="ChEBI" id="CHEBI:29950"/>
        <dbReference type="ChEBI" id="CHEBI:60344"/>
        <dbReference type="ChEBI" id="CHEBI:83739"/>
        <dbReference type="EC" id="4.4.1.17"/>
    </reaction>
</comment>
<keyword evidence="6 10" id="KW-0408">Iron</keyword>
<evidence type="ECO:0000256" key="6">
    <source>
        <dbReference type="ARBA" id="ARBA00023004"/>
    </source>
</evidence>
<evidence type="ECO:0000256" key="1">
    <source>
        <dbReference type="ARBA" id="ARBA00004273"/>
    </source>
</evidence>
<dbReference type="GO" id="GO:0005743">
    <property type="term" value="C:mitochondrial inner membrane"/>
    <property type="evidence" value="ECO:0007669"/>
    <property type="project" value="UniProtKB-SubCell"/>
</dbReference>
<evidence type="ECO:0000256" key="4">
    <source>
        <dbReference type="ARBA" id="ARBA00022723"/>
    </source>
</evidence>
<dbReference type="PROSITE" id="PS00822">
    <property type="entry name" value="CYTO_HEME_LYASE_2"/>
    <property type="match status" value="1"/>
</dbReference>
<sequence>MNDLKTTVACPHANGNGCPSGGQSGSKSTSFETNAPILSRNRVTSTIPRSEFQPQHQSGSSSLWEYPSEDMYFRAMERKGWRPNPQEMRTIVAIHNAINEETWQQILCWEKFHPSRSSPKLKNFLGKPTEYSPKAKILNLVGWSKLPFDRHDWIVDRDGKQVRYVIDFYNGESSSSNGPLSVYLDVRPALDSFESVIDRVRWQFQEIILPFSPFRGAFFRDAKENPANPSDNPVLKPTTTQITPSDNSRT</sequence>
<evidence type="ECO:0000256" key="3">
    <source>
        <dbReference type="ARBA" id="ARBA00022617"/>
    </source>
</evidence>
<dbReference type="EC" id="4.4.1.17" evidence="10"/>
<keyword evidence="3 10" id="KW-0349">Heme</keyword>
<keyword evidence="7 10" id="KW-0496">Mitochondrion</keyword>
<evidence type="ECO:0000256" key="9">
    <source>
        <dbReference type="ARBA" id="ARBA00023239"/>
    </source>
</evidence>
<dbReference type="PANTHER" id="PTHR12743">
    <property type="entry name" value="CYTOCHROME C1 HEME LYASE"/>
    <property type="match status" value="1"/>
</dbReference>
<comment type="similarity">
    <text evidence="2 10">Belongs to the cytochrome c-type heme lyase family.</text>
</comment>
<keyword evidence="5 10" id="KW-0999">Mitochondrion inner membrane</keyword>
<dbReference type="Pfam" id="PF01265">
    <property type="entry name" value="Cyto_heme_lyase"/>
    <property type="match status" value="1"/>
</dbReference>
<evidence type="ECO:0000313" key="12">
    <source>
        <dbReference type="EMBL" id="CCA27666.1"/>
    </source>
</evidence>
<dbReference type="HOGENOM" id="CLU_048602_1_2_1"/>
<dbReference type="EMBL" id="FR824686">
    <property type="protein sequence ID" value="CCA27821.1"/>
    <property type="molecule type" value="Genomic_DNA"/>
</dbReference>
<feature type="region of interest" description="Disordered" evidence="11">
    <location>
        <begin position="1"/>
        <end position="40"/>
    </location>
</feature>
<protein>
    <recommendedName>
        <fullName evidence="10">Holocytochrome c-type synthase</fullName>
        <ecNumber evidence="10">4.4.1.17</ecNumber>
    </recommendedName>
</protein>
<reference evidence="12" key="2">
    <citation type="submission" date="2011-02" db="EMBL/GenBank/DDBJ databases">
        <authorList>
            <person name="MacLean D."/>
        </authorList>
    </citation>
    <scope>NUCLEOTIDE SEQUENCE</scope>
</reference>
<keyword evidence="4 10" id="KW-0479">Metal-binding</keyword>
<reference evidence="12" key="1">
    <citation type="journal article" date="2011" name="PLoS Biol.">
        <title>Gene gain and loss during evolution of obligate parasitism in the white rust pathogen of Arabidopsis thaliana.</title>
        <authorList>
            <person name="Kemen E."/>
            <person name="Gardiner A."/>
            <person name="Schultz-Larsen T."/>
            <person name="Kemen A.C."/>
            <person name="Balmuth A.L."/>
            <person name="Robert-Seilaniantz A."/>
            <person name="Bailey K."/>
            <person name="Holub E."/>
            <person name="Studholme D.J."/>
            <person name="Maclean D."/>
            <person name="Jones J.D."/>
        </authorList>
    </citation>
    <scope>NUCLEOTIDE SEQUENCE</scope>
</reference>
<proteinExistence type="inferred from homology"/>
<evidence type="ECO:0000256" key="11">
    <source>
        <dbReference type="SAM" id="MobiDB-lite"/>
    </source>
</evidence>
<comment type="function">
    <text evidence="10">Lyase that catalyzes the covalent linking of the heme group to the cytochrome C apoprotein to produce the mature functional cytochrome.</text>
</comment>
<evidence type="ECO:0000313" key="13">
    <source>
        <dbReference type="EMBL" id="CCA27821.1"/>
    </source>
</evidence>
<keyword evidence="8 10" id="KW-0472">Membrane</keyword>
<evidence type="ECO:0000256" key="5">
    <source>
        <dbReference type="ARBA" id="ARBA00022792"/>
    </source>
</evidence>
<dbReference type="EMBL" id="FR824632">
    <property type="protein sequence ID" value="CCA27666.1"/>
    <property type="molecule type" value="Genomic_DNA"/>
</dbReference>
<name>F0X1I0_9STRA</name>
<evidence type="ECO:0000256" key="2">
    <source>
        <dbReference type="ARBA" id="ARBA00007255"/>
    </source>
</evidence>